<feature type="transmembrane region" description="Helical" evidence="5">
    <location>
        <begin position="63"/>
        <end position="79"/>
    </location>
</feature>
<keyword evidence="4 5" id="KW-0472">Membrane</keyword>
<comment type="caution">
    <text evidence="7">The sequence shown here is derived from an EMBL/GenBank/DDBJ whole genome shotgun (WGS) entry which is preliminary data.</text>
</comment>
<evidence type="ECO:0000313" key="8">
    <source>
        <dbReference type="Proteomes" id="UP000534870"/>
    </source>
</evidence>
<comment type="subcellular location">
    <subcellularLocation>
        <location evidence="1">Membrane</location>
        <topology evidence="1">Multi-pass membrane protein</topology>
    </subcellularLocation>
</comment>
<name>A0A7Y7M5T8_9PROT</name>
<gene>
    <name evidence="7" type="ORF">HUK84_14235</name>
</gene>
<feature type="transmembrane region" description="Helical" evidence="5">
    <location>
        <begin position="38"/>
        <end position="57"/>
    </location>
</feature>
<evidence type="ECO:0000256" key="1">
    <source>
        <dbReference type="ARBA" id="ARBA00004141"/>
    </source>
</evidence>
<keyword evidence="2 5" id="KW-0812">Transmembrane</keyword>
<dbReference type="SUPFAM" id="SSF103481">
    <property type="entry name" value="Multidrug resistance efflux transporter EmrE"/>
    <property type="match status" value="1"/>
</dbReference>
<proteinExistence type="predicted"/>
<dbReference type="Proteomes" id="UP000534870">
    <property type="component" value="Unassembled WGS sequence"/>
</dbReference>
<feature type="transmembrane region" description="Helical" evidence="5">
    <location>
        <begin position="6"/>
        <end position="26"/>
    </location>
</feature>
<dbReference type="InterPro" id="IPR000620">
    <property type="entry name" value="EamA_dom"/>
</dbReference>
<protein>
    <submittedName>
        <fullName evidence="7">DMT family transporter</fullName>
    </submittedName>
</protein>
<dbReference type="InterPro" id="IPR037185">
    <property type="entry name" value="EmrE-like"/>
</dbReference>
<dbReference type="EMBL" id="JABXXP010000383">
    <property type="protein sequence ID" value="NVN12265.1"/>
    <property type="molecule type" value="Genomic_DNA"/>
</dbReference>
<evidence type="ECO:0000256" key="3">
    <source>
        <dbReference type="ARBA" id="ARBA00022989"/>
    </source>
</evidence>
<keyword evidence="3 5" id="KW-1133">Transmembrane helix</keyword>
<evidence type="ECO:0000256" key="4">
    <source>
        <dbReference type="ARBA" id="ARBA00023136"/>
    </source>
</evidence>
<dbReference type="PANTHER" id="PTHR32322">
    <property type="entry name" value="INNER MEMBRANE TRANSPORTER"/>
    <property type="match status" value="1"/>
</dbReference>
<accession>A0A7Y7M5T8</accession>
<evidence type="ECO:0000313" key="7">
    <source>
        <dbReference type="EMBL" id="NVN12265.1"/>
    </source>
</evidence>
<dbReference type="PANTHER" id="PTHR32322:SF9">
    <property type="entry name" value="AMINO-ACID METABOLITE EFFLUX PUMP-RELATED"/>
    <property type="match status" value="1"/>
</dbReference>
<dbReference type="InterPro" id="IPR050638">
    <property type="entry name" value="AA-Vitamin_Transporters"/>
</dbReference>
<dbReference type="RefSeq" id="WP_176640879.1">
    <property type="nucleotide sequence ID" value="NZ_JABXXP010000383.1"/>
</dbReference>
<dbReference type="Pfam" id="PF00892">
    <property type="entry name" value="EamA"/>
    <property type="match status" value="1"/>
</dbReference>
<organism evidence="7 8">
    <name type="scientific">Nguyenibacter vanlangensis</name>
    <dbReference type="NCBI Taxonomy" id="1216886"/>
    <lineage>
        <taxon>Bacteria</taxon>
        <taxon>Pseudomonadati</taxon>
        <taxon>Pseudomonadota</taxon>
        <taxon>Alphaproteobacteria</taxon>
        <taxon>Acetobacterales</taxon>
        <taxon>Acetobacteraceae</taxon>
        <taxon>Nguyenibacter</taxon>
    </lineage>
</organism>
<reference evidence="7 8" key="1">
    <citation type="submission" date="2020-06" db="EMBL/GenBank/DDBJ databases">
        <title>Description of novel acetic acid bacteria.</title>
        <authorList>
            <person name="Sombolestani A."/>
        </authorList>
    </citation>
    <scope>NUCLEOTIDE SEQUENCE [LARGE SCALE GENOMIC DNA]</scope>
    <source>
        <strain evidence="7 8">LMG 31431</strain>
    </source>
</reference>
<dbReference type="GO" id="GO:0016020">
    <property type="term" value="C:membrane"/>
    <property type="evidence" value="ECO:0007669"/>
    <property type="project" value="UniProtKB-SubCell"/>
</dbReference>
<dbReference type="Gene3D" id="1.10.3730.20">
    <property type="match status" value="1"/>
</dbReference>
<evidence type="ECO:0000256" key="5">
    <source>
        <dbReference type="SAM" id="Phobius"/>
    </source>
</evidence>
<dbReference type="AlphaFoldDB" id="A0A7Y7M5T8"/>
<feature type="domain" description="EamA" evidence="6">
    <location>
        <begin position="7"/>
        <end position="79"/>
    </location>
</feature>
<sequence>MGCEGREIACLVSLGFFNTALAYVVYFRLIHVAGATFAALNNYLVPPLGLFFGWFLLGEDVKSTIWIGLILIISGVILVRKSQARA</sequence>
<evidence type="ECO:0000256" key="2">
    <source>
        <dbReference type="ARBA" id="ARBA00022692"/>
    </source>
</evidence>
<evidence type="ECO:0000259" key="6">
    <source>
        <dbReference type="Pfam" id="PF00892"/>
    </source>
</evidence>